<organism evidence="3">
    <name type="scientific">Caenorhabditis brenneri</name>
    <name type="common">Nematode worm</name>
    <dbReference type="NCBI Taxonomy" id="135651"/>
    <lineage>
        <taxon>Eukaryota</taxon>
        <taxon>Metazoa</taxon>
        <taxon>Ecdysozoa</taxon>
        <taxon>Nematoda</taxon>
        <taxon>Chromadorea</taxon>
        <taxon>Rhabditida</taxon>
        <taxon>Rhabditina</taxon>
        <taxon>Rhabditomorpha</taxon>
        <taxon>Rhabditoidea</taxon>
        <taxon>Rhabditidae</taxon>
        <taxon>Peloderinae</taxon>
        <taxon>Caenorhabditis</taxon>
    </lineage>
</organism>
<feature type="compositionally biased region" description="Low complexity" evidence="1">
    <location>
        <begin position="90"/>
        <end position="113"/>
    </location>
</feature>
<protein>
    <submittedName>
        <fullName evidence="2">Uncharacterized protein</fullName>
    </submittedName>
</protein>
<dbReference type="AlphaFoldDB" id="G0N5C9"/>
<dbReference type="HOGENOM" id="CLU_453603_0_0_1"/>
<sequence>MTDNFNYGHRMDFEKLHQHRFNDKVFSSDSMTSSASMQSSFGTHWKKVDSSIKGASIPSKTTTIPSKPTTLAPSLFSSYSTSSTIAPPMNSSASSAASSDSTATFNSNNTTSSLLEHTETREARQCLDLQMEGLDELKTTLNRCSEQFKDNYRRQKVEFDGMKKEEEVQWKTFEQFENCLDEEIQEGITGYERKVEKLCDTINLGLQAIRVKEKIENFVREWEELHSSSNNMLRMISNDEERLAHICQILNLNRTKTAPITTIEGGDSRSEQVYQSLVKMVRDLPLNDSEHANFNAVIQKIEQSQIGSKTKCEMIIQVLITTMGAWEKKSNSMSTFDSADWKSVVSVQSENNTSENGTIFGSSSFALTDPVNLDSNLSDLEGDLRSARIRKAVEGPKQIYELSPWSDASNFSQLSADSCSLSSIQSLGEPNRFTQSLRSTENLNTALSASSPVSPRPPRSVVDKTPVLQSGIGAGTYSDPYDFGNISHSSLKDIIDQALHTAKDGLESPSTHLLARLQNSEDGFDFKDLVTAISSSSECLSDTQSSHHSSIIH</sequence>
<dbReference type="Proteomes" id="UP000008068">
    <property type="component" value="Unassembled WGS sequence"/>
</dbReference>
<dbReference type="STRING" id="135651.G0N5C9"/>
<reference evidence="3" key="1">
    <citation type="submission" date="2011-07" db="EMBL/GenBank/DDBJ databases">
        <authorList>
            <consortium name="Caenorhabditis brenneri Sequencing and Analysis Consortium"/>
            <person name="Wilson R.K."/>
        </authorList>
    </citation>
    <scope>NUCLEOTIDE SEQUENCE [LARGE SCALE GENOMIC DNA]</scope>
    <source>
        <strain evidence="3">PB2801</strain>
    </source>
</reference>
<evidence type="ECO:0000313" key="3">
    <source>
        <dbReference type="Proteomes" id="UP000008068"/>
    </source>
</evidence>
<feature type="region of interest" description="Disordered" evidence="1">
    <location>
        <begin position="82"/>
        <end position="117"/>
    </location>
</feature>
<evidence type="ECO:0000256" key="1">
    <source>
        <dbReference type="SAM" id="MobiDB-lite"/>
    </source>
</evidence>
<dbReference type="InParanoid" id="G0N5C9"/>
<dbReference type="OMA" id="NDSEHAN"/>
<gene>
    <name evidence="2" type="ORF">CAEBREN_08701</name>
</gene>
<proteinExistence type="predicted"/>
<evidence type="ECO:0000313" key="2">
    <source>
        <dbReference type="EMBL" id="EGT53292.1"/>
    </source>
</evidence>
<keyword evidence="3" id="KW-1185">Reference proteome</keyword>
<dbReference type="eggNOG" id="ENOG502TFTF">
    <property type="taxonomic scope" value="Eukaryota"/>
</dbReference>
<name>G0N5C9_CAEBE</name>
<dbReference type="FunCoup" id="G0N5C9">
    <property type="interactions" value="1899"/>
</dbReference>
<dbReference type="EMBL" id="GL379840">
    <property type="protein sequence ID" value="EGT53292.1"/>
    <property type="molecule type" value="Genomic_DNA"/>
</dbReference>
<accession>G0N5C9</accession>
<dbReference type="OrthoDB" id="5808380at2759"/>